<dbReference type="InterPro" id="IPR051914">
    <property type="entry name" value="FAD-linked_OxidoTrans_Type4"/>
</dbReference>
<organism evidence="7">
    <name type="scientific">marine sediment metagenome</name>
    <dbReference type="NCBI Taxonomy" id="412755"/>
    <lineage>
        <taxon>unclassified sequences</taxon>
        <taxon>metagenomes</taxon>
        <taxon>ecological metagenomes</taxon>
    </lineage>
</organism>
<feature type="domain" description="FAD-binding oxidoreductase/transferase type 4 C-terminal" evidence="6">
    <location>
        <begin position="2"/>
        <end position="120"/>
    </location>
</feature>
<evidence type="ECO:0000256" key="5">
    <source>
        <dbReference type="ARBA" id="ARBA00023002"/>
    </source>
</evidence>
<gene>
    <name evidence="7" type="ORF">S12H4_11814</name>
</gene>
<dbReference type="InterPro" id="IPR004113">
    <property type="entry name" value="FAD-bd_oxidored_4_C"/>
</dbReference>
<keyword evidence="4" id="KW-0274">FAD</keyword>
<dbReference type="FunFam" id="1.10.45.10:FF:000001">
    <property type="entry name" value="D-lactate dehydrogenase mitochondrial"/>
    <property type="match status" value="1"/>
</dbReference>
<keyword evidence="5" id="KW-0560">Oxidoreductase</keyword>
<keyword evidence="3" id="KW-0285">Flavoprotein</keyword>
<dbReference type="SUPFAM" id="SSF55103">
    <property type="entry name" value="FAD-linked oxidases, C-terminal domain"/>
    <property type="match status" value="1"/>
</dbReference>
<evidence type="ECO:0000259" key="6">
    <source>
        <dbReference type="Pfam" id="PF02913"/>
    </source>
</evidence>
<dbReference type="Pfam" id="PF02913">
    <property type="entry name" value="FAD-oxidase_C"/>
    <property type="match status" value="1"/>
</dbReference>
<dbReference type="GO" id="GO:0050660">
    <property type="term" value="F:flavin adenine dinucleotide binding"/>
    <property type="evidence" value="ECO:0007669"/>
    <property type="project" value="InterPro"/>
</dbReference>
<dbReference type="EMBL" id="BARW01005411">
    <property type="protein sequence ID" value="GAI79026.1"/>
    <property type="molecule type" value="Genomic_DNA"/>
</dbReference>
<feature type="non-terminal residue" evidence="7">
    <location>
        <position position="1"/>
    </location>
</feature>
<protein>
    <recommendedName>
        <fullName evidence="6">FAD-binding oxidoreductase/transferase type 4 C-terminal domain-containing protein</fullName>
    </recommendedName>
</protein>
<evidence type="ECO:0000256" key="4">
    <source>
        <dbReference type="ARBA" id="ARBA00022827"/>
    </source>
</evidence>
<proteinExistence type="inferred from homology"/>
<reference evidence="7" key="1">
    <citation type="journal article" date="2014" name="Front. Microbiol.">
        <title>High frequency of phylogenetically diverse reductive dehalogenase-homologous genes in deep subseafloor sedimentary metagenomes.</title>
        <authorList>
            <person name="Kawai M."/>
            <person name="Futagami T."/>
            <person name="Toyoda A."/>
            <person name="Takaki Y."/>
            <person name="Nishi S."/>
            <person name="Hori S."/>
            <person name="Arai W."/>
            <person name="Tsubouchi T."/>
            <person name="Morono Y."/>
            <person name="Uchiyama I."/>
            <person name="Ito T."/>
            <person name="Fujiyama A."/>
            <person name="Inagaki F."/>
            <person name="Takami H."/>
        </authorList>
    </citation>
    <scope>NUCLEOTIDE SEQUENCE</scope>
    <source>
        <strain evidence="7">Expedition CK06-06</strain>
    </source>
</reference>
<dbReference type="GO" id="GO:0016491">
    <property type="term" value="F:oxidoreductase activity"/>
    <property type="evidence" value="ECO:0007669"/>
    <property type="project" value="UniProtKB-KW"/>
</dbReference>
<evidence type="ECO:0000256" key="1">
    <source>
        <dbReference type="ARBA" id="ARBA00001974"/>
    </source>
</evidence>
<dbReference type="PANTHER" id="PTHR42934">
    <property type="entry name" value="GLYCOLATE OXIDASE SUBUNIT GLCD"/>
    <property type="match status" value="1"/>
</dbReference>
<dbReference type="PANTHER" id="PTHR42934:SF2">
    <property type="entry name" value="GLYCOLATE OXIDASE SUBUNIT GLCD"/>
    <property type="match status" value="1"/>
</dbReference>
<comment type="cofactor">
    <cofactor evidence="1">
        <name>FAD</name>
        <dbReference type="ChEBI" id="CHEBI:57692"/>
    </cofactor>
</comment>
<dbReference type="AlphaFoldDB" id="X1SIS7"/>
<comment type="similarity">
    <text evidence="2">Belongs to the FAD-binding oxidoreductase/transferase type 4 family.</text>
</comment>
<sequence>LAEDVAVPRDKLAEFIGKLGEISERTGFFISYLGHAGDGNLHPAIFTDVSDKENFAKAQDAMEEIFEAALSLGGVLSGEHGIGLEKQRFLKRAMDPVALNLMIKIKSLLDPNHILNPGKIWEEERV</sequence>
<dbReference type="InterPro" id="IPR016164">
    <property type="entry name" value="FAD-linked_Oxase-like_C"/>
</dbReference>
<evidence type="ECO:0000256" key="2">
    <source>
        <dbReference type="ARBA" id="ARBA00008000"/>
    </source>
</evidence>
<dbReference type="InterPro" id="IPR016171">
    <property type="entry name" value="Vanillyl_alc_oxidase_C-sub2"/>
</dbReference>
<dbReference type="FunFam" id="3.30.70.2740:FF:000001">
    <property type="entry name" value="D-lactate dehydrogenase mitochondrial"/>
    <property type="match status" value="1"/>
</dbReference>
<evidence type="ECO:0000256" key="3">
    <source>
        <dbReference type="ARBA" id="ARBA00022630"/>
    </source>
</evidence>
<evidence type="ECO:0000313" key="7">
    <source>
        <dbReference type="EMBL" id="GAI79026.1"/>
    </source>
</evidence>
<dbReference type="Gene3D" id="1.10.45.10">
    <property type="entry name" value="Vanillyl-alcohol Oxidase, Chain A, domain 4"/>
    <property type="match status" value="1"/>
</dbReference>
<accession>X1SIS7</accession>
<comment type="caution">
    <text evidence="7">The sequence shown here is derived from an EMBL/GenBank/DDBJ whole genome shotgun (WGS) entry which is preliminary data.</text>
</comment>
<name>X1SIS7_9ZZZZ</name>
<dbReference type="Gene3D" id="3.30.70.2740">
    <property type="match status" value="1"/>
</dbReference>